<proteinExistence type="predicted"/>
<feature type="transmembrane region" description="Helical" evidence="1">
    <location>
        <begin position="96"/>
        <end position="115"/>
    </location>
</feature>
<keyword evidence="1" id="KW-0812">Transmembrane</keyword>
<organism evidence="2 3">
    <name type="scientific">Luteolibacter soli</name>
    <dbReference type="NCBI Taxonomy" id="3135280"/>
    <lineage>
        <taxon>Bacteria</taxon>
        <taxon>Pseudomonadati</taxon>
        <taxon>Verrucomicrobiota</taxon>
        <taxon>Verrucomicrobiia</taxon>
        <taxon>Verrucomicrobiales</taxon>
        <taxon>Verrucomicrobiaceae</taxon>
        <taxon>Luteolibacter</taxon>
    </lineage>
</organism>
<dbReference type="Proteomes" id="UP001371305">
    <property type="component" value="Unassembled WGS sequence"/>
</dbReference>
<reference evidence="2 3" key="1">
    <citation type="submission" date="2024-04" db="EMBL/GenBank/DDBJ databases">
        <title>Luteolibacter sp. isolated from soil.</title>
        <authorList>
            <person name="An J."/>
        </authorList>
    </citation>
    <scope>NUCLEOTIDE SEQUENCE [LARGE SCALE GENOMIC DNA]</scope>
    <source>
        <strain evidence="2 3">Y139</strain>
    </source>
</reference>
<dbReference type="RefSeq" id="WP_341405175.1">
    <property type="nucleotide sequence ID" value="NZ_JBBUKT010000005.1"/>
</dbReference>
<keyword evidence="1" id="KW-0472">Membrane</keyword>
<keyword evidence="1" id="KW-1133">Transmembrane helix</keyword>
<evidence type="ECO:0000313" key="3">
    <source>
        <dbReference type="Proteomes" id="UP001371305"/>
    </source>
</evidence>
<name>A0ABU9AVZ4_9BACT</name>
<feature type="transmembrane region" description="Helical" evidence="1">
    <location>
        <begin position="12"/>
        <end position="31"/>
    </location>
</feature>
<evidence type="ECO:0000313" key="2">
    <source>
        <dbReference type="EMBL" id="MEK7951560.1"/>
    </source>
</evidence>
<gene>
    <name evidence="2" type="ORF">WKV53_13675</name>
</gene>
<keyword evidence="3" id="KW-1185">Reference proteome</keyword>
<accession>A0ABU9AVZ4</accession>
<comment type="caution">
    <text evidence="2">The sequence shown here is derived from an EMBL/GenBank/DDBJ whole genome shotgun (WGS) entry which is preliminary data.</text>
</comment>
<dbReference type="EMBL" id="JBBUKT010000005">
    <property type="protein sequence ID" value="MEK7951560.1"/>
    <property type="molecule type" value="Genomic_DNA"/>
</dbReference>
<protein>
    <submittedName>
        <fullName evidence="2">Uncharacterized protein</fullName>
    </submittedName>
</protein>
<evidence type="ECO:0000256" key="1">
    <source>
        <dbReference type="SAM" id="Phobius"/>
    </source>
</evidence>
<sequence>MTPPPLLRTKSFWLGLIILLGIAGAWLDTAFHETTLTYAGPTRAWQINRLDSATLLVSGSSAKIAAVPGWEFVRGANTSDRKDWEGFQTLVGSSHLTIHDAAVFFLLLVAWLGWLSWRARKRSPAGATSL</sequence>